<dbReference type="InterPro" id="IPR050490">
    <property type="entry name" value="Bact_solute-bd_prot1"/>
</dbReference>
<gene>
    <name evidence="2" type="ORF">GCM10008932_16990</name>
</gene>
<dbReference type="EMBL" id="BAAACW010000108">
    <property type="protein sequence ID" value="GAA0365372.1"/>
    <property type="molecule type" value="Genomic_DNA"/>
</dbReference>
<dbReference type="PROSITE" id="PS51257">
    <property type="entry name" value="PROKAR_LIPOPROTEIN"/>
    <property type="match status" value="1"/>
</dbReference>
<dbReference type="Proteomes" id="UP001501166">
    <property type="component" value="Unassembled WGS sequence"/>
</dbReference>
<comment type="caution">
    <text evidence="2">The sequence shown here is derived from an EMBL/GenBank/DDBJ whole genome shotgun (WGS) entry which is preliminary data.</text>
</comment>
<organism evidence="2 3">
    <name type="scientific">Alkalibacterium iburiense</name>
    <dbReference type="NCBI Taxonomy" id="290589"/>
    <lineage>
        <taxon>Bacteria</taxon>
        <taxon>Bacillati</taxon>
        <taxon>Bacillota</taxon>
        <taxon>Bacilli</taxon>
        <taxon>Lactobacillales</taxon>
        <taxon>Carnobacteriaceae</taxon>
        <taxon>Alkalibacterium</taxon>
    </lineage>
</organism>
<protein>
    <submittedName>
        <fullName evidence="2">Extracellular solute-binding protein</fullName>
    </submittedName>
</protein>
<feature type="chain" id="PRO_5046923507" evidence="1">
    <location>
        <begin position="20"/>
        <end position="460"/>
    </location>
</feature>
<dbReference type="InterPro" id="IPR006059">
    <property type="entry name" value="SBP"/>
</dbReference>
<proteinExistence type="predicted"/>
<dbReference type="Pfam" id="PF01547">
    <property type="entry name" value="SBP_bac_1"/>
    <property type="match status" value="1"/>
</dbReference>
<name>A0ABN0XJD5_9LACT</name>
<dbReference type="PANTHER" id="PTHR43649">
    <property type="entry name" value="ARABINOSE-BINDING PROTEIN-RELATED"/>
    <property type="match status" value="1"/>
</dbReference>
<dbReference type="SUPFAM" id="SSF53850">
    <property type="entry name" value="Periplasmic binding protein-like II"/>
    <property type="match status" value="1"/>
</dbReference>
<evidence type="ECO:0000313" key="2">
    <source>
        <dbReference type="EMBL" id="GAA0365372.1"/>
    </source>
</evidence>
<accession>A0ABN0XJD5</accession>
<reference evidence="2 3" key="1">
    <citation type="journal article" date="2019" name="Int. J. Syst. Evol. Microbiol.">
        <title>The Global Catalogue of Microorganisms (GCM) 10K type strain sequencing project: providing services to taxonomists for standard genome sequencing and annotation.</title>
        <authorList>
            <consortium name="The Broad Institute Genomics Platform"/>
            <consortium name="The Broad Institute Genome Sequencing Center for Infectious Disease"/>
            <person name="Wu L."/>
            <person name="Ma J."/>
        </authorList>
    </citation>
    <scope>NUCLEOTIDE SEQUENCE [LARGE SCALE GENOMIC DNA]</scope>
    <source>
        <strain evidence="2 3">JCM 12662</strain>
    </source>
</reference>
<dbReference type="Gene3D" id="3.40.190.10">
    <property type="entry name" value="Periplasmic binding protein-like II"/>
    <property type="match status" value="2"/>
</dbReference>
<dbReference type="PANTHER" id="PTHR43649:SF14">
    <property type="entry name" value="BLR3389 PROTEIN"/>
    <property type="match status" value="1"/>
</dbReference>
<evidence type="ECO:0000256" key="1">
    <source>
        <dbReference type="SAM" id="SignalP"/>
    </source>
</evidence>
<keyword evidence="1" id="KW-0732">Signal</keyword>
<feature type="signal peptide" evidence="1">
    <location>
        <begin position="1"/>
        <end position="19"/>
    </location>
</feature>
<keyword evidence="3" id="KW-1185">Reference proteome</keyword>
<sequence length="460" mass="50793">MKNIGKGSLIIFASTLLLAACGNGNGESTGEDTQNGATSGNGEEVTLDVTWRYAGDPDNIGDYVREFSDWYSDEQDEVVINPDPITASEGDYFSNVSLSLQSAVTAPEILSQDTFMISSDANAGYLVNLDDLVADWDEWDNFIENIKDGVLGEDGSVYGIPTTTDSRGIWYNKSVFEEAGLPTDWQPESWNDIYEAAEMVRDNTEAIPFSMNLATVNGEAVTMQTFQMLWYGTGETMYDEEAQLWNVNGEGIIESLSFIDEIMNQRNLGPSLSVAINQNYGSVIMQDMFPSGAAAMVLDGSWNMSHFVEGGTAEFDNPEDEIGFAMMPTQDGSGDGFITMAGGWSWAIPENSQHHEESWEAIIAMSTEEWQTRRAMKEGTLTVRQDSAESEEYADRPFVETATEALNYAHFRPKHDLYPNISIFIQNAVEAVATGNMTPEEAAEDYRNNVVDLVGEENTY</sequence>
<evidence type="ECO:0000313" key="3">
    <source>
        <dbReference type="Proteomes" id="UP001501166"/>
    </source>
</evidence>